<gene>
    <name evidence="1" type="ORF">Nepgr_001661</name>
</gene>
<reference evidence="1" key="1">
    <citation type="submission" date="2023-05" db="EMBL/GenBank/DDBJ databases">
        <title>Nepenthes gracilis genome sequencing.</title>
        <authorList>
            <person name="Fukushima K."/>
        </authorList>
    </citation>
    <scope>NUCLEOTIDE SEQUENCE</scope>
    <source>
        <strain evidence="1">SING2019-196</strain>
    </source>
</reference>
<dbReference type="AlphaFoldDB" id="A0AAD3RW79"/>
<dbReference type="Proteomes" id="UP001279734">
    <property type="component" value="Unassembled WGS sequence"/>
</dbReference>
<sequence length="77" mass="9111">MERSPSRPCKLVVVGCRRRGVRREGWKKRKCKNIFDTPAIYATLLKLSGSHNRVSSCEFDRYAFFNLLFRRRSLLMT</sequence>
<protein>
    <submittedName>
        <fullName evidence="1">Uncharacterized protein</fullName>
    </submittedName>
</protein>
<name>A0AAD3RW79_NEPGR</name>
<keyword evidence="2" id="KW-1185">Reference proteome</keyword>
<accession>A0AAD3RW79</accession>
<dbReference type="EMBL" id="BSYO01000001">
    <property type="protein sequence ID" value="GMG99821.1"/>
    <property type="molecule type" value="Genomic_DNA"/>
</dbReference>
<comment type="caution">
    <text evidence="1">The sequence shown here is derived from an EMBL/GenBank/DDBJ whole genome shotgun (WGS) entry which is preliminary data.</text>
</comment>
<proteinExistence type="predicted"/>
<evidence type="ECO:0000313" key="2">
    <source>
        <dbReference type="Proteomes" id="UP001279734"/>
    </source>
</evidence>
<evidence type="ECO:0000313" key="1">
    <source>
        <dbReference type="EMBL" id="GMG99821.1"/>
    </source>
</evidence>
<organism evidence="1 2">
    <name type="scientific">Nepenthes gracilis</name>
    <name type="common">Slender pitcher plant</name>
    <dbReference type="NCBI Taxonomy" id="150966"/>
    <lineage>
        <taxon>Eukaryota</taxon>
        <taxon>Viridiplantae</taxon>
        <taxon>Streptophyta</taxon>
        <taxon>Embryophyta</taxon>
        <taxon>Tracheophyta</taxon>
        <taxon>Spermatophyta</taxon>
        <taxon>Magnoliopsida</taxon>
        <taxon>eudicotyledons</taxon>
        <taxon>Gunneridae</taxon>
        <taxon>Pentapetalae</taxon>
        <taxon>Caryophyllales</taxon>
        <taxon>Nepenthaceae</taxon>
        <taxon>Nepenthes</taxon>
    </lineage>
</organism>